<gene>
    <name evidence="2" type="ORF">E8A74_27315</name>
</gene>
<protein>
    <submittedName>
        <fullName evidence="2">Uncharacterized protein</fullName>
    </submittedName>
</protein>
<dbReference type="GO" id="GO:0051015">
    <property type="term" value="F:actin filament binding"/>
    <property type="evidence" value="ECO:0007669"/>
    <property type="project" value="TreeGrafter"/>
</dbReference>
<name>A0A4U1J787_9BACT</name>
<reference evidence="2 3" key="1">
    <citation type="submission" date="2019-04" db="EMBL/GenBank/DDBJ databases">
        <authorList>
            <person name="Li Y."/>
            <person name="Wang J."/>
        </authorList>
    </citation>
    <scope>NUCLEOTIDE SEQUENCE [LARGE SCALE GENOMIC DNA]</scope>
    <source>
        <strain evidence="2 3">DSM 14668</strain>
    </source>
</reference>
<dbReference type="Gene3D" id="2.80.10.50">
    <property type="match status" value="1"/>
</dbReference>
<sequence>MKQKPSRRVLPLSLSLLIAALSPVGCAADVGAPLEEEELSEARQELQVPRGLYVAANDAIHKRGALGPATGNDWYAQLAVHGVRAMAIHHGELYVVADNELYKRDALHSGNWIHVGPAWGATAMASYNGSLYMTTDTGLFRRGATGPETGNDWTYVGSAYGVTGMAAHDGSLIVASNNKLWRRNAIGATPGTEWTYVGDVFGATGLTSYNGSLYAAANNGIWKRGKIGHETGNDWSYVGEAYGVVSMAASGDSAQVLGPARCGDRVRLRSKMGDYLHRPEGPERATTWGSGIGNVWTVECMNNGNIQLRSRLGDYLHRAGAGAYPPITTNNQQGEWTVVPTANGRFKLRSSQNDYLSRTNQNDGLLLASSGHDEWTAEVIAMGAAACNDVVRLRSSQGDYLTRPDTPYGVAAAPAGVGSAWVIECTDNGTIQLRSWKGDYLHRPDGPEGVTTWDQGGWKVESLWTETVRLRSWKGDFLKRAATSPGITTGNADAGTGEWLVQPFVDPAPVPKMRLANEDVDDDGTRELLLVVENPEGGGYAVSDPFVIAEALPHLGYSLGTGRDFWDSLSPIQQKSLHTTVSEILPSQELGTAIEVNELLSGRAMLPTAGRTYEVSWFDGDFEKSRGNIKVSGSVLTAGCSWNALGGIPYNTEVQLVSGAAAVSFTDTGVAFGAEANLVVLTRGVGDPDGTTGAVNIGAGVGLYGELKYGQNGQYGFNVPLVVIPVGVSVYVKGEDAVDAWNAVRGWSGGGTFEASRHVTQWGIDWTHQGSLVAMNAFDDSALVVNHMAGNTYIRAVDASRETLIWLQGTQPVVGGAINTAVHQISDEMISPTGNAAAELVTWSKSAGSVVESGYGTVEGWISSTVADAADWFCGWLGC</sequence>
<organism evidence="2 3">
    <name type="scientific">Polyangium fumosum</name>
    <dbReference type="NCBI Taxonomy" id="889272"/>
    <lineage>
        <taxon>Bacteria</taxon>
        <taxon>Pseudomonadati</taxon>
        <taxon>Myxococcota</taxon>
        <taxon>Polyangia</taxon>
        <taxon>Polyangiales</taxon>
        <taxon>Polyangiaceae</taxon>
        <taxon>Polyangium</taxon>
    </lineage>
</organism>
<evidence type="ECO:0000313" key="3">
    <source>
        <dbReference type="Proteomes" id="UP000309215"/>
    </source>
</evidence>
<dbReference type="GO" id="GO:0015629">
    <property type="term" value="C:actin cytoskeleton"/>
    <property type="evidence" value="ECO:0007669"/>
    <property type="project" value="TreeGrafter"/>
</dbReference>
<keyword evidence="3" id="KW-1185">Reference proteome</keyword>
<dbReference type="AlphaFoldDB" id="A0A4U1J787"/>
<comment type="caution">
    <text evidence="2">The sequence shown here is derived from an EMBL/GenBank/DDBJ whole genome shotgun (WGS) entry which is preliminary data.</text>
</comment>
<dbReference type="OrthoDB" id="2806980at2"/>
<dbReference type="SUPFAM" id="SSF50934">
    <property type="entry name" value="Tachylectin-2"/>
    <property type="match status" value="1"/>
</dbReference>
<dbReference type="PANTHER" id="PTHR33351">
    <property type="entry name" value="HISACTOPHILIN-1-RELATED"/>
    <property type="match status" value="1"/>
</dbReference>
<dbReference type="RefSeq" id="WP_136932021.1">
    <property type="nucleotide sequence ID" value="NZ_SSMQ01000031.1"/>
</dbReference>
<proteinExistence type="predicted"/>
<dbReference type="EMBL" id="SSMQ01000031">
    <property type="protein sequence ID" value="TKD03224.1"/>
    <property type="molecule type" value="Genomic_DNA"/>
</dbReference>
<dbReference type="InterPro" id="IPR036813">
    <property type="entry name" value="Tachylectin2_sf"/>
</dbReference>
<feature type="chain" id="PRO_5020467695" evidence="1">
    <location>
        <begin position="28"/>
        <end position="879"/>
    </location>
</feature>
<dbReference type="SUPFAM" id="SSF50405">
    <property type="entry name" value="Actin-crosslinking proteins"/>
    <property type="match status" value="2"/>
</dbReference>
<accession>A0A4U1J787</accession>
<keyword evidence="1" id="KW-0732">Signal</keyword>
<evidence type="ECO:0000313" key="2">
    <source>
        <dbReference type="EMBL" id="TKD03224.1"/>
    </source>
</evidence>
<dbReference type="InterPro" id="IPR008999">
    <property type="entry name" value="Actin-crosslinking"/>
</dbReference>
<dbReference type="CDD" id="cd00257">
    <property type="entry name" value="beta-trefoil_FSCN-like"/>
    <property type="match status" value="2"/>
</dbReference>
<feature type="signal peptide" evidence="1">
    <location>
        <begin position="1"/>
        <end position="27"/>
    </location>
</feature>
<dbReference type="GO" id="GO:0030041">
    <property type="term" value="P:actin filament polymerization"/>
    <property type="evidence" value="ECO:0007669"/>
    <property type="project" value="TreeGrafter"/>
</dbReference>
<dbReference type="InterPro" id="IPR052883">
    <property type="entry name" value="Hisactophilin"/>
</dbReference>
<evidence type="ECO:0000256" key="1">
    <source>
        <dbReference type="SAM" id="SignalP"/>
    </source>
</evidence>
<dbReference type="PANTHER" id="PTHR33351:SF1">
    <property type="entry name" value="IG-LIKE DOMAIN-CONTAINING PROTEIN-RELATED"/>
    <property type="match status" value="1"/>
</dbReference>
<dbReference type="Proteomes" id="UP000309215">
    <property type="component" value="Unassembled WGS sequence"/>
</dbReference>